<gene>
    <name evidence="4" type="ORF">H1R20_g7988</name>
</gene>
<feature type="domain" description="Nephrocystin 3-like N-terminal" evidence="3">
    <location>
        <begin position="147"/>
        <end position="309"/>
    </location>
</feature>
<dbReference type="Proteomes" id="UP001140091">
    <property type="component" value="Unassembled WGS sequence"/>
</dbReference>
<name>A0A9W8J6K3_9AGAR</name>
<evidence type="ECO:0000259" key="3">
    <source>
        <dbReference type="Pfam" id="PF24883"/>
    </source>
</evidence>
<evidence type="ECO:0000313" key="4">
    <source>
        <dbReference type="EMBL" id="KAJ2929102.1"/>
    </source>
</evidence>
<reference evidence="4" key="1">
    <citation type="submission" date="2022-06" db="EMBL/GenBank/DDBJ databases">
        <title>Genome Sequence of Candolleomyces eurysporus.</title>
        <authorList>
            <person name="Buettner E."/>
        </authorList>
    </citation>
    <scope>NUCLEOTIDE SEQUENCE</scope>
    <source>
        <strain evidence="4">VTCC 930004</strain>
    </source>
</reference>
<dbReference type="EMBL" id="JANBPK010000897">
    <property type="protein sequence ID" value="KAJ2929102.1"/>
    <property type="molecule type" value="Genomic_DNA"/>
</dbReference>
<dbReference type="AlphaFoldDB" id="A0A9W8J6K3"/>
<feature type="compositionally biased region" description="Low complexity" evidence="2">
    <location>
        <begin position="83"/>
        <end position="99"/>
    </location>
</feature>
<dbReference type="PANTHER" id="PTHR10039">
    <property type="entry name" value="AMELOGENIN"/>
    <property type="match status" value="1"/>
</dbReference>
<accession>A0A9W8J6K3</accession>
<evidence type="ECO:0000256" key="1">
    <source>
        <dbReference type="ARBA" id="ARBA00022737"/>
    </source>
</evidence>
<sequence length="708" mass="78862">MKADTGSSQPQPSELASTLPQATLTPSTLYSNPSDHSSASSIPRNGATSLFAHASRFQMGNLQYFDAPNAGSITVTSGGNTHSESGASSSSMSAKPGSKESFQPHYGFAGWELLLRNTAPSALYNSDARYDPPKCDEDTRVEVLDEIMGWIEDRESPQRLLCMTGAAGAGKSALQQTTAERCARKKTLGAAWFFSVDDYTRNTVKPVIATIAYQLGRTNNSLKQLIANAVEDDPVIFHRSLQAQMVTLIVNPFEQLKGMGFDLSSLPHAVLIDGLDECKEEERQAELLTAIKQCLLTGTLPIRIFIASRPEWAIRTTLEPGGDLHEVAYHIQLSDKYDATDDIRRYLRRNFLDIGRRHGNPKWYSQADIETLAQAASGQFIFASTVVKYLSQRRGSPAERLKIVLTRTPHKGQHARPFEMLDILYTNILSSAKEAYEDVDTNSGRDFLLLFRSYHAFCTSGYAPVRSRFSLDHMTALLNLESRAWKVVISDLRSLVALAKDPRGDLFLRLYHKSFSDFLTQETRAKNLFVPTSTVCAHLAKCCLQQIIQCPLKLDSPILVSQELKHLPPPKSGLGCAVHILPYLLNTAGLKRAIIDELAEFTQHGGWQKLDKLLPLPYQLRSLFPFWIDTFKDAIIAEPIMVCISRASNSRPIILHTYSLFVQDQNHEVAAALGKWYQKWNGDAEEWEEQRSNTSSTSIMTKIAIALD</sequence>
<dbReference type="InterPro" id="IPR056884">
    <property type="entry name" value="NPHP3-like_N"/>
</dbReference>
<feature type="non-terminal residue" evidence="4">
    <location>
        <position position="1"/>
    </location>
</feature>
<keyword evidence="1" id="KW-0677">Repeat</keyword>
<dbReference type="OrthoDB" id="2883583at2759"/>
<dbReference type="Pfam" id="PF24883">
    <property type="entry name" value="NPHP3_N"/>
    <property type="match status" value="1"/>
</dbReference>
<dbReference type="InterPro" id="IPR027417">
    <property type="entry name" value="P-loop_NTPase"/>
</dbReference>
<proteinExistence type="predicted"/>
<feature type="region of interest" description="Disordered" evidence="2">
    <location>
        <begin position="1"/>
        <end position="42"/>
    </location>
</feature>
<dbReference type="SUPFAM" id="SSF52540">
    <property type="entry name" value="P-loop containing nucleoside triphosphate hydrolases"/>
    <property type="match status" value="1"/>
</dbReference>
<evidence type="ECO:0000256" key="2">
    <source>
        <dbReference type="SAM" id="MobiDB-lite"/>
    </source>
</evidence>
<evidence type="ECO:0000313" key="5">
    <source>
        <dbReference type="Proteomes" id="UP001140091"/>
    </source>
</evidence>
<organism evidence="4 5">
    <name type="scientific">Candolleomyces eurysporus</name>
    <dbReference type="NCBI Taxonomy" id="2828524"/>
    <lineage>
        <taxon>Eukaryota</taxon>
        <taxon>Fungi</taxon>
        <taxon>Dikarya</taxon>
        <taxon>Basidiomycota</taxon>
        <taxon>Agaricomycotina</taxon>
        <taxon>Agaricomycetes</taxon>
        <taxon>Agaricomycetidae</taxon>
        <taxon>Agaricales</taxon>
        <taxon>Agaricineae</taxon>
        <taxon>Psathyrellaceae</taxon>
        <taxon>Candolleomyces</taxon>
    </lineage>
</organism>
<feature type="region of interest" description="Disordered" evidence="2">
    <location>
        <begin position="75"/>
        <end position="99"/>
    </location>
</feature>
<protein>
    <recommendedName>
        <fullName evidence="3">Nephrocystin 3-like N-terminal domain-containing protein</fullName>
    </recommendedName>
</protein>
<keyword evidence="5" id="KW-1185">Reference proteome</keyword>
<comment type="caution">
    <text evidence="4">The sequence shown here is derived from an EMBL/GenBank/DDBJ whole genome shotgun (WGS) entry which is preliminary data.</text>
</comment>
<dbReference type="Gene3D" id="3.40.50.300">
    <property type="entry name" value="P-loop containing nucleotide triphosphate hydrolases"/>
    <property type="match status" value="1"/>
</dbReference>
<dbReference type="PANTHER" id="PTHR10039:SF17">
    <property type="entry name" value="FUNGAL STAND N-TERMINAL GOODBYE DOMAIN-CONTAINING PROTEIN-RELATED"/>
    <property type="match status" value="1"/>
</dbReference>